<dbReference type="SMART" id="SM00053">
    <property type="entry name" value="DYNc"/>
    <property type="match status" value="1"/>
</dbReference>
<evidence type="ECO:0000313" key="8">
    <source>
        <dbReference type="Proteomes" id="UP000887575"/>
    </source>
</evidence>
<dbReference type="PRINTS" id="PR00195">
    <property type="entry name" value="DYNAMIN"/>
</dbReference>
<evidence type="ECO:0000256" key="1">
    <source>
        <dbReference type="ARBA" id="ARBA00022741"/>
    </source>
</evidence>
<dbReference type="InterPro" id="IPR000375">
    <property type="entry name" value="Dynamin_stalk"/>
</dbReference>
<reference evidence="9" key="1">
    <citation type="submission" date="2024-02" db="UniProtKB">
        <authorList>
            <consortium name="WormBaseParasite"/>
        </authorList>
    </citation>
    <scope>IDENTIFICATION</scope>
</reference>
<dbReference type="GO" id="GO:0003924">
    <property type="term" value="F:GTPase activity"/>
    <property type="evidence" value="ECO:0007669"/>
    <property type="project" value="InterPro"/>
</dbReference>
<dbReference type="InterPro" id="IPR022812">
    <property type="entry name" value="Dynamin"/>
</dbReference>
<dbReference type="GO" id="GO:0016559">
    <property type="term" value="P:peroxisome fission"/>
    <property type="evidence" value="ECO:0007669"/>
    <property type="project" value="TreeGrafter"/>
</dbReference>
<feature type="domain" description="GED" evidence="6">
    <location>
        <begin position="652"/>
        <end position="743"/>
    </location>
</feature>
<keyword evidence="4" id="KW-0175">Coiled coil</keyword>
<evidence type="ECO:0000259" key="7">
    <source>
        <dbReference type="PROSITE" id="PS51718"/>
    </source>
</evidence>
<feature type="compositionally biased region" description="Basic and acidic residues" evidence="5">
    <location>
        <begin position="50"/>
        <end position="59"/>
    </location>
</feature>
<dbReference type="Proteomes" id="UP000887575">
    <property type="component" value="Unassembled WGS sequence"/>
</dbReference>
<dbReference type="Pfam" id="PF02212">
    <property type="entry name" value="GED"/>
    <property type="match status" value="1"/>
</dbReference>
<dbReference type="GO" id="GO:0008017">
    <property type="term" value="F:microtubule binding"/>
    <property type="evidence" value="ECO:0007669"/>
    <property type="project" value="TreeGrafter"/>
</dbReference>
<keyword evidence="2 3" id="KW-0342">GTP-binding</keyword>
<evidence type="ECO:0000256" key="3">
    <source>
        <dbReference type="RuleBase" id="RU003932"/>
    </source>
</evidence>
<dbReference type="InterPro" id="IPR001401">
    <property type="entry name" value="Dynamin_GTPase"/>
</dbReference>
<organism evidence="8 9">
    <name type="scientific">Mesorhabditis belari</name>
    <dbReference type="NCBI Taxonomy" id="2138241"/>
    <lineage>
        <taxon>Eukaryota</taxon>
        <taxon>Metazoa</taxon>
        <taxon>Ecdysozoa</taxon>
        <taxon>Nematoda</taxon>
        <taxon>Chromadorea</taxon>
        <taxon>Rhabditida</taxon>
        <taxon>Rhabditina</taxon>
        <taxon>Rhabditomorpha</taxon>
        <taxon>Rhabditoidea</taxon>
        <taxon>Rhabditidae</taxon>
        <taxon>Mesorhabditinae</taxon>
        <taxon>Mesorhabditis</taxon>
    </lineage>
</organism>
<dbReference type="GO" id="GO:0005525">
    <property type="term" value="F:GTP binding"/>
    <property type="evidence" value="ECO:0007669"/>
    <property type="project" value="UniProtKB-KW"/>
</dbReference>
<dbReference type="GO" id="GO:0016020">
    <property type="term" value="C:membrane"/>
    <property type="evidence" value="ECO:0007669"/>
    <property type="project" value="TreeGrafter"/>
</dbReference>
<protein>
    <recommendedName>
        <fullName evidence="10">Dynamin GTPase</fullName>
    </recommendedName>
</protein>
<comment type="similarity">
    <text evidence="3">Belongs to the TRAFAC class dynamin-like GTPase superfamily. Dynamin/Fzo/YdjA family.</text>
</comment>
<feature type="compositionally biased region" description="Low complexity" evidence="5">
    <location>
        <begin position="615"/>
        <end position="624"/>
    </location>
</feature>
<dbReference type="WBParaSite" id="MBELARI_LOCUS3277">
    <property type="protein sequence ID" value="MBELARI_LOCUS3277"/>
    <property type="gene ID" value="MBELARI_LOCUS3277"/>
</dbReference>
<dbReference type="PROSITE" id="PS51388">
    <property type="entry name" value="GED"/>
    <property type="match status" value="1"/>
</dbReference>
<keyword evidence="8" id="KW-1185">Reference proteome</keyword>
<dbReference type="SMART" id="SM00302">
    <property type="entry name" value="GED"/>
    <property type="match status" value="1"/>
</dbReference>
<sequence length="749" mass="84547">MPNRRRREPDRAAAQTQRASLGNAQAAGIRRQNAQQHQRQRANLNSDQAADIRRQDAQQHRLQRASLDGGQMESLISKINKIQDVFAVVGSREAEIQLPQIVVVGAQSAGKSSVIEAIVGRDFLPRGTGIVTRRPLILQLCHTAAEDEEKRKGREGDWAQFEHTNAKIFDDFELVRKEIADETDRSTGTNKGIDDMPISLKIFSDRFPNLTLVDLPGMTKIPVGDQPRNIEQQILKMIMHYIDNPNSIILAVTPANQDFATSEPMKMAKDVDPEGERTLAVLTKLDLMDRGTNALDILSGQLVDVKLGIVGVVNRSQADIMAEKPMDEALQAEEAFFQKEYPNFAKTQGTRYLSVRLNVLLMNHIHECLPSLKDRVASLISQYGVKLNVYGRPIEDKNQALLKILTRFSAAYRATIEGTTRYVEAEELCGGARICYIFHEIYSKLMNSIDPLKNLLPSAILAALRNATGARPALFVPEVAFALLVKKQIQRLEEPSLKCVDLVHQELQRLVSHCGKDVQQEMTRFPRLCEAIKRVLGNILKSRLNETKSLVGNFLAVEGAYINTRHPEFADAKLIDLFKNSFVENLDERNEQKELVARNEARNAAMRKELRDQQRQPQRAHLQQGNLNENTLTKVPEKLVKEELTPNEQRDCEIMERLIDSYFSIVRKNVQDLVPKTIMHNMVDYVTENLHAELVGALYNSSKLNELLGENERMAQQRKEAMAMLEALNQANDIIGEVSESDLVDYEVL</sequence>
<dbReference type="GO" id="GO:0006897">
    <property type="term" value="P:endocytosis"/>
    <property type="evidence" value="ECO:0007669"/>
    <property type="project" value="TreeGrafter"/>
</dbReference>
<feature type="coiled-coil region" evidence="4">
    <location>
        <begin position="704"/>
        <end position="731"/>
    </location>
</feature>
<feature type="domain" description="Dynamin-type G" evidence="7">
    <location>
        <begin position="95"/>
        <end position="370"/>
    </location>
</feature>
<dbReference type="PANTHER" id="PTHR11566:SF21">
    <property type="entry name" value="DYNAMIN RELATED PROTEIN 1, ISOFORM A"/>
    <property type="match status" value="1"/>
</dbReference>
<dbReference type="Gene3D" id="3.40.50.300">
    <property type="entry name" value="P-loop containing nucleotide triphosphate hydrolases"/>
    <property type="match status" value="1"/>
</dbReference>
<dbReference type="PROSITE" id="PS51718">
    <property type="entry name" value="G_DYNAMIN_2"/>
    <property type="match status" value="1"/>
</dbReference>
<name>A0AAF3F8W9_9BILA</name>
<dbReference type="InterPro" id="IPR045063">
    <property type="entry name" value="Dynamin_N"/>
</dbReference>
<feature type="region of interest" description="Disordered" evidence="5">
    <location>
        <begin position="1"/>
        <end position="65"/>
    </location>
</feature>
<feature type="compositionally biased region" description="Polar residues" evidence="5">
    <location>
        <begin position="14"/>
        <end position="23"/>
    </location>
</feature>
<evidence type="ECO:0008006" key="10">
    <source>
        <dbReference type="Google" id="ProtNLM"/>
    </source>
</evidence>
<dbReference type="PROSITE" id="PS00410">
    <property type="entry name" value="G_DYNAMIN_1"/>
    <property type="match status" value="1"/>
</dbReference>
<dbReference type="InterPro" id="IPR019762">
    <property type="entry name" value="Dynamin_GTPase_CS"/>
</dbReference>
<dbReference type="CDD" id="cd08771">
    <property type="entry name" value="DLP_1"/>
    <property type="match status" value="1"/>
</dbReference>
<dbReference type="Pfam" id="PF01031">
    <property type="entry name" value="Dynamin_M"/>
    <property type="match status" value="1"/>
</dbReference>
<feature type="compositionally biased region" description="Low complexity" evidence="5">
    <location>
        <begin position="30"/>
        <end position="49"/>
    </location>
</feature>
<dbReference type="InterPro" id="IPR027417">
    <property type="entry name" value="P-loop_NTPase"/>
</dbReference>
<dbReference type="PANTHER" id="PTHR11566">
    <property type="entry name" value="DYNAMIN"/>
    <property type="match status" value="1"/>
</dbReference>
<dbReference type="Pfam" id="PF00350">
    <property type="entry name" value="Dynamin_N"/>
    <property type="match status" value="1"/>
</dbReference>
<dbReference type="GO" id="GO:0048312">
    <property type="term" value="P:intracellular distribution of mitochondria"/>
    <property type="evidence" value="ECO:0007669"/>
    <property type="project" value="TreeGrafter"/>
</dbReference>
<evidence type="ECO:0000256" key="4">
    <source>
        <dbReference type="SAM" id="Coils"/>
    </source>
</evidence>
<evidence type="ECO:0000256" key="2">
    <source>
        <dbReference type="ARBA" id="ARBA00023134"/>
    </source>
</evidence>
<proteinExistence type="inferred from homology"/>
<evidence type="ECO:0000259" key="6">
    <source>
        <dbReference type="PROSITE" id="PS51388"/>
    </source>
</evidence>
<evidence type="ECO:0000256" key="5">
    <source>
        <dbReference type="SAM" id="MobiDB-lite"/>
    </source>
</evidence>
<keyword evidence="1 3" id="KW-0547">Nucleotide-binding</keyword>
<dbReference type="GO" id="GO:0005739">
    <property type="term" value="C:mitochondrion"/>
    <property type="evidence" value="ECO:0007669"/>
    <property type="project" value="TreeGrafter"/>
</dbReference>
<dbReference type="InterPro" id="IPR030381">
    <property type="entry name" value="G_DYNAMIN_dom"/>
</dbReference>
<dbReference type="Gene3D" id="1.20.120.1240">
    <property type="entry name" value="Dynamin, middle domain"/>
    <property type="match status" value="1"/>
</dbReference>
<evidence type="ECO:0000313" key="9">
    <source>
        <dbReference type="WBParaSite" id="MBELARI_LOCUS3277"/>
    </source>
</evidence>
<dbReference type="GO" id="GO:0000266">
    <property type="term" value="P:mitochondrial fission"/>
    <property type="evidence" value="ECO:0007669"/>
    <property type="project" value="TreeGrafter"/>
</dbReference>
<dbReference type="SUPFAM" id="SSF52540">
    <property type="entry name" value="P-loop containing nucleoside triphosphate hydrolases"/>
    <property type="match status" value="1"/>
</dbReference>
<accession>A0AAF3F8W9</accession>
<dbReference type="AlphaFoldDB" id="A0AAF3F8W9"/>
<dbReference type="InterPro" id="IPR020850">
    <property type="entry name" value="GED_dom"/>
</dbReference>
<dbReference type="GO" id="GO:0005874">
    <property type="term" value="C:microtubule"/>
    <property type="evidence" value="ECO:0007669"/>
    <property type="project" value="TreeGrafter"/>
</dbReference>
<dbReference type="InterPro" id="IPR003130">
    <property type="entry name" value="GED"/>
</dbReference>
<feature type="region of interest" description="Disordered" evidence="5">
    <location>
        <begin position="608"/>
        <end position="631"/>
    </location>
</feature>